<evidence type="ECO:0000313" key="1">
    <source>
        <dbReference type="EMBL" id="KAI5671112.1"/>
    </source>
</evidence>
<dbReference type="EMBL" id="CM044703">
    <property type="protein sequence ID" value="KAI5671112.1"/>
    <property type="molecule type" value="Genomic_DNA"/>
</dbReference>
<organism evidence="1 2">
    <name type="scientific">Catharanthus roseus</name>
    <name type="common">Madagascar periwinkle</name>
    <name type="synonym">Vinca rosea</name>
    <dbReference type="NCBI Taxonomy" id="4058"/>
    <lineage>
        <taxon>Eukaryota</taxon>
        <taxon>Viridiplantae</taxon>
        <taxon>Streptophyta</taxon>
        <taxon>Embryophyta</taxon>
        <taxon>Tracheophyta</taxon>
        <taxon>Spermatophyta</taxon>
        <taxon>Magnoliopsida</taxon>
        <taxon>eudicotyledons</taxon>
        <taxon>Gunneridae</taxon>
        <taxon>Pentapetalae</taxon>
        <taxon>asterids</taxon>
        <taxon>lamiids</taxon>
        <taxon>Gentianales</taxon>
        <taxon>Apocynaceae</taxon>
        <taxon>Rauvolfioideae</taxon>
        <taxon>Vinceae</taxon>
        <taxon>Catharanthinae</taxon>
        <taxon>Catharanthus</taxon>
    </lineage>
</organism>
<keyword evidence="2" id="KW-1185">Reference proteome</keyword>
<comment type="caution">
    <text evidence="1">The sequence shown here is derived from an EMBL/GenBank/DDBJ whole genome shotgun (WGS) entry which is preliminary data.</text>
</comment>
<gene>
    <name evidence="1" type="ORF">M9H77_11476</name>
</gene>
<accession>A0ACC0BEU2</accession>
<dbReference type="Proteomes" id="UP001060085">
    <property type="component" value="Linkage Group LG03"/>
</dbReference>
<evidence type="ECO:0000313" key="2">
    <source>
        <dbReference type="Proteomes" id="UP001060085"/>
    </source>
</evidence>
<name>A0ACC0BEU2_CATRO</name>
<protein>
    <submittedName>
        <fullName evidence="1">Uncharacterized protein</fullName>
    </submittedName>
</protein>
<reference evidence="2" key="1">
    <citation type="journal article" date="2023" name="Nat. Plants">
        <title>Single-cell RNA sequencing provides a high-resolution roadmap for understanding the multicellular compartmentation of specialized metabolism.</title>
        <authorList>
            <person name="Sun S."/>
            <person name="Shen X."/>
            <person name="Li Y."/>
            <person name="Li Y."/>
            <person name="Wang S."/>
            <person name="Li R."/>
            <person name="Zhang H."/>
            <person name="Shen G."/>
            <person name="Guo B."/>
            <person name="Wei J."/>
            <person name="Xu J."/>
            <person name="St-Pierre B."/>
            <person name="Chen S."/>
            <person name="Sun C."/>
        </authorList>
    </citation>
    <scope>NUCLEOTIDE SEQUENCE [LARGE SCALE GENOMIC DNA]</scope>
</reference>
<sequence length="234" mass="26727">MDSKTKDVVEDLRSHATKFSKMHNPGLNEKASISLSKEVKRDHVHKLTEDEDSDFLKCLNTEYTSILNDPNPGFSIDCGDDPSCALFLCSLKNDGSSYVLEANEKTRLTKPLKYVENDPDGEDENDLDSHAKTEGIEFQNTNAIHHETTSKGANVNNHCGSPQQRMCSNFRVQILEILCKPYDKEEHERLMQEITKWKPQHKQRDLRSRGNLTDEESFIPWNDKECVDVQLEGS</sequence>
<proteinExistence type="predicted"/>